<dbReference type="OrthoDB" id="4588776at2759"/>
<accession>F7VLJ3</accession>
<dbReference type="InParanoid" id="F7VLJ3"/>
<name>F7VLJ3_SORMK</name>
<dbReference type="VEuPathDB" id="FungiDB:SMAC_00585"/>
<dbReference type="AlphaFoldDB" id="F7VLJ3"/>
<gene>
    <name evidence="2" type="ORF">SMAC_00585</name>
</gene>
<feature type="compositionally biased region" description="Polar residues" evidence="1">
    <location>
        <begin position="158"/>
        <end position="183"/>
    </location>
</feature>
<feature type="region of interest" description="Disordered" evidence="1">
    <location>
        <begin position="144"/>
        <end position="185"/>
    </location>
</feature>
<reference evidence="2 3" key="1">
    <citation type="journal article" date="2010" name="PLoS Genet.">
        <title>De novo assembly of a 40 Mb eukaryotic genome from short sequence reads: Sordaria macrospora, a model organism for fungal morphogenesis.</title>
        <authorList>
            <person name="Nowrousian M."/>
            <person name="Stajich J."/>
            <person name="Chu M."/>
            <person name="Engh I."/>
            <person name="Espagne E."/>
            <person name="Halliday K."/>
            <person name="Kamerewerd J."/>
            <person name="Kempken F."/>
            <person name="Knab B."/>
            <person name="Kuo H.C."/>
            <person name="Osiewacz H.D."/>
            <person name="Poeggeler S."/>
            <person name="Read N."/>
            <person name="Seiler S."/>
            <person name="Smith K."/>
            <person name="Zickler D."/>
            <person name="Kueck U."/>
            <person name="Freitag M."/>
        </authorList>
    </citation>
    <scope>NUCLEOTIDE SEQUENCE [LARGE SCALE GENOMIC DNA]</scope>
    <source>
        <strain evidence="3">ATCC MYA-333 / DSM 997 / K(L3346) / K-hell</strain>
        <tissue evidence="2">Mycelium</tissue>
    </source>
</reference>
<sequence length="375" mass="41041">MTYPRFTLGFAPFSTTFPAFPTSNVVKAIAIASFAALSVNALLKTVKPSQAGHEHKQKTNDERYIVEDAEPSKRIETTSIKTNTTHRIENNQAIDTTQVATASKITNLTEEVKIADDADITHVTDSTHLANDIKVATGVEEAEAEEPILHHTRKESTETNFSTQSAQTVDSESSSTAPSTPDTVYSVPDVKAASQLTPICAKKLEEDAEPTLPVVIVTDEEGKESKAEEIVHSAPFGIAANQVIFSADHLSPFATKPPTPACAHRIPSHWYTSSHLLSQGSIDLETANVIDRPDNGVAYAQLEDNLWYRLDEADDALMMTQDEYEDLLAWFDSFNQKKGEGNELLAEEDPTSFITDQQTDANNTQDTSKTITITD</sequence>
<evidence type="ECO:0000256" key="1">
    <source>
        <dbReference type="SAM" id="MobiDB-lite"/>
    </source>
</evidence>
<dbReference type="HOGENOM" id="CLU_738028_0_0_1"/>
<dbReference type="Proteomes" id="UP000001881">
    <property type="component" value="Unassembled WGS sequence"/>
</dbReference>
<dbReference type="EMBL" id="CABT02000001">
    <property type="protein sequence ID" value="CCC06371.1"/>
    <property type="molecule type" value="Genomic_DNA"/>
</dbReference>
<dbReference type="eggNOG" id="ENOG502R13J">
    <property type="taxonomic scope" value="Eukaryota"/>
</dbReference>
<evidence type="ECO:0000313" key="3">
    <source>
        <dbReference type="Proteomes" id="UP000001881"/>
    </source>
</evidence>
<organism evidence="2 3">
    <name type="scientific">Sordaria macrospora (strain ATCC MYA-333 / DSM 997 / K(L3346) / K-hell)</name>
    <dbReference type="NCBI Taxonomy" id="771870"/>
    <lineage>
        <taxon>Eukaryota</taxon>
        <taxon>Fungi</taxon>
        <taxon>Dikarya</taxon>
        <taxon>Ascomycota</taxon>
        <taxon>Pezizomycotina</taxon>
        <taxon>Sordariomycetes</taxon>
        <taxon>Sordariomycetidae</taxon>
        <taxon>Sordariales</taxon>
        <taxon>Sordariaceae</taxon>
        <taxon>Sordaria</taxon>
    </lineage>
</organism>
<protein>
    <submittedName>
        <fullName evidence="2">WGS project CABT00000000 data, contig 2.1</fullName>
    </submittedName>
</protein>
<proteinExistence type="predicted"/>
<evidence type="ECO:0000313" key="2">
    <source>
        <dbReference type="EMBL" id="CCC06371.1"/>
    </source>
</evidence>
<keyword evidence="3" id="KW-1185">Reference proteome</keyword>
<feature type="region of interest" description="Disordered" evidence="1">
    <location>
        <begin position="352"/>
        <end position="375"/>
    </location>
</feature>
<comment type="caution">
    <text evidence="2">The sequence shown here is derived from an EMBL/GenBank/DDBJ whole genome shotgun (WGS) entry which is preliminary data.</text>
</comment>